<dbReference type="InterPro" id="IPR001680">
    <property type="entry name" value="WD40_rpt"/>
</dbReference>
<dbReference type="PANTHER" id="PTHR44111:SF1">
    <property type="entry name" value="ELONGATOR COMPLEX PROTEIN 2"/>
    <property type="match status" value="1"/>
</dbReference>
<evidence type="ECO:0000256" key="5">
    <source>
        <dbReference type="ARBA" id="ARBA00020267"/>
    </source>
</evidence>
<dbReference type="UniPathway" id="UPA00988"/>
<evidence type="ECO:0000313" key="13">
    <source>
        <dbReference type="EMBL" id="GIL90407.1"/>
    </source>
</evidence>
<comment type="subcellular location">
    <subcellularLocation>
        <location evidence="2">Cytoplasm</location>
    </subcellularLocation>
    <subcellularLocation>
        <location evidence="1">Nucleus</location>
    </subcellularLocation>
</comment>
<dbReference type="GO" id="GO:0002098">
    <property type="term" value="P:tRNA wobble uridine modification"/>
    <property type="evidence" value="ECO:0007669"/>
    <property type="project" value="InterPro"/>
</dbReference>
<keyword evidence="7 11" id="KW-0853">WD repeat</keyword>
<dbReference type="GO" id="GO:0033588">
    <property type="term" value="C:elongator holoenzyme complex"/>
    <property type="evidence" value="ECO:0007669"/>
    <property type="project" value="InterPro"/>
</dbReference>
<evidence type="ECO:0000313" key="14">
    <source>
        <dbReference type="Proteomes" id="UP000747110"/>
    </source>
</evidence>
<dbReference type="InterPro" id="IPR037289">
    <property type="entry name" value="Elp2"/>
</dbReference>
<sequence length="1132" mass="117028">MMEVSLDYIGVGVNRVVNALAWSEHGGVAYAAHHMIALYDIKSAKVLSTICGHTGMVNCVHWVPREVTPELLPSQQLLLSGAADNTVCCWLVTYPQLAAAATTTSSSPSSPPKYAATPQPSWRRLAVLQGHTAPVTSVAVHRLPTSHIAARDCGSGAATAPEARLLLVSTAGDADVIVWSCSGEDDAAAGSSNSGSERQPAANCDAGDVNHHILRSPEGAADSAMSIEDGAKNGHASATGTDTPTPAAGAWYGQSRWRLSQRIHVGTKMQTTAAMAQLPLDPEWTLLATGGTDRKVHLYVRPPAGATGSVTGGGCFAPACVLEGHENWIRGVSFCCVEGPAAGPQLLLASVSQDRYGRIWKLQPEPLRGAAAAAAVSVEHENSLTALIQRYAPKPHVDTTKTRYVATCEALLIGHEDWVHGLQWAPTPPSPTPPSSSSPEARVGETAAAAAAAATVAAANGEGAAAAVQQRVHTRATAALLTASMDRTMIIWRFEADSGLWMNEASLGDAGASCLGYFGGVWGAGGSSILAHGFTGALHLWSQPPAAGPTGAASNGPWLPYHALGGHFGAVVDLGWGLDGGCLISVSEDQTARVHTGVVWNQRGLVQGGREGGEEQRENVGATTGAAAAGRPDGGQRQEEQQHEAKDAEGGVQQQPLRQLHWCEVARAQIHGHDFRCVAPVATPPGGPYVYVSGSEEKVLRVLEAPQAFIDTLVALRGGEDSPGGRAIRAEGRRGHGFGAAVAALGLSNKAVDMGESADGGANAGVGSGMPGGDYTDGPDFVPCAAPQVVREPPLEEHLAQNTLWPETHKLYGHGNDVFCTAASPDGRYLASACKAQTAATAAIWVWCSRTWRAVAQLKAHTLTVTQMEWSSSGSFLVAASRDRTFSVFRRRRDAVAAETPVEEVAPPGAAAATATAEASPSFELLCRVKSAHGRVIWSVSWSLDEQLIATASRDDTVKVWRMGGAVGGGGCGGDEGSRATAAPSLALTLPQFPCAATATAFAPRLPASPPVSSSSCNSVAVSGKYVLAVGLEDGSVQVWQLAAASGDSAAAQGPSGLVASCLWTAGDPWRHVAAVRRLRWRGAPGTATAVPEGDKNKTAVAAAVGVEGNGALQLASGSEDHSVRVFTLLGI</sequence>
<dbReference type="OrthoDB" id="27911at2759"/>
<evidence type="ECO:0000256" key="12">
    <source>
        <dbReference type="SAM" id="MobiDB-lite"/>
    </source>
</evidence>
<evidence type="ECO:0000256" key="9">
    <source>
        <dbReference type="ARBA" id="ARBA00022737"/>
    </source>
</evidence>
<evidence type="ECO:0000256" key="10">
    <source>
        <dbReference type="ARBA" id="ARBA00023242"/>
    </source>
</evidence>
<organism evidence="13 14">
    <name type="scientific">Volvox reticuliferus</name>
    <dbReference type="NCBI Taxonomy" id="1737510"/>
    <lineage>
        <taxon>Eukaryota</taxon>
        <taxon>Viridiplantae</taxon>
        <taxon>Chlorophyta</taxon>
        <taxon>core chlorophytes</taxon>
        <taxon>Chlorophyceae</taxon>
        <taxon>CS clade</taxon>
        <taxon>Chlamydomonadales</taxon>
        <taxon>Volvocaceae</taxon>
        <taxon>Volvox</taxon>
    </lineage>
</organism>
<feature type="compositionally biased region" description="Low complexity" evidence="12">
    <location>
        <begin position="621"/>
        <end position="630"/>
    </location>
</feature>
<reference evidence="13" key="1">
    <citation type="journal article" date="2021" name="Proc. Natl. Acad. Sci. U.S.A.">
        <title>Three genomes in the algal genus Volvox reveal the fate of a haploid sex-determining region after a transition to homothallism.</title>
        <authorList>
            <person name="Yamamoto K."/>
            <person name="Hamaji T."/>
            <person name="Kawai-Toyooka H."/>
            <person name="Matsuzaki R."/>
            <person name="Takahashi F."/>
            <person name="Nishimura Y."/>
            <person name="Kawachi M."/>
            <person name="Noguchi H."/>
            <person name="Minakuchi Y."/>
            <person name="Umen J.G."/>
            <person name="Toyoda A."/>
            <person name="Nozaki H."/>
        </authorList>
    </citation>
    <scope>NUCLEOTIDE SEQUENCE</scope>
    <source>
        <strain evidence="13">NIES-3786</strain>
    </source>
</reference>
<dbReference type="PROSITE" id="PS50082">
    <property type="entry name" value="WD_REPEATS_2"/>
    <property type="match status" value="2"/>
</dbReference>
<dbReference type="SMART" id="SM00320">
    <property type="entry name" value="WD40"/>
    <property type="match status" value="11"/>
</dbReference>
<evidence type="ECO:0000256" key="7">
    <source>
        <dbReference type="ARBA" id="ARBA00022574"/>
    </source>
</evidence>
<keyword evidence="6" id="KW-0963">Cytoplasm</keyword>
<dbReference type="AlphaFoldDB" id="A0A8J4D2B6"/>
<dbReference type="Proteomes" id="UP000747110">
    <property type="component" value="Unassembled WGS sequence"/>
</dbReference>
<keyword evidence="8" id="KW-0819">tRNA processing</keyword>
<feature type="region of interest" description="Disordered" evidence="12">
    <location>
        <begin position="423"/>
        <end position="445"/>
    </location>
</feature>
<dbReference type="EMBL" id="BNCP01000056">
    <property type="protein sequence ID" value="GIL90407.1"/>
    <property type="molecule type" value="Genomic_DNA"/>
</dbReference>
<comment type="pathway">
    <text evidence="3">tRNA modification; 5-methoxycarbonylmethyl-2-thiouridine-tRNA biosynthesis.</text>
</comment>
<keyword evidence="10" id="KW-0539">Nucleus</keyword>
<dbReference type="PANTHER" id="PTHR44111">
    <property type="entry name" value="ELONGATOR COMPLEX PROTEIN 2"/>
    <property type="match status" value="1"/>
</dbReference>
<evidence type="ECO:0000256" key="2">
    <source>
        <dbReference type="ARBA" id="ARBA00004496"/>
    </source>
</evidence>
<keyword evidence="9" id="KW-0677">Repeat</keyword>
<gene>
    <name evidence="13" type="ORF">Vretifemale_18055</name>
</gene>
<feature type="repeat" description="WD" evidence="11">
    <location>
        <begin position="930"/>
        <end position="963"/>
    </location>
</feature>
<feature type="compositionally biased region" description="Pro residues" evidence="12">
    <location>
        <begin position="426"/>
        <end position="436"/>
    </location>
</feature>
<name>A0A8J4D2B6_9CHLO</name>
<dbReference type="InterPro" id="IPR015943">
    <property type="entry name" value="WD40/YVTN_repeat-like_dom_sf"/>
</dbReference>
<feature type="compositionally biased region" description="Basic and acidic residues" evidence="12">
    <location>
        <begin position="634"/>
        <end position="649"/>
    </location>
</feature>
<comment type="caution">
    <text evidence="13">The sequence shown here is derived from an EMBL/GenBank/DDBJ whole genome shotgun (WGS) entry which is preliminary data.</text>
</comment>
<dbReference type="Pfam" id="PF00400">
    <property type="entry name" value="WD40"/>
    <property type="match status" value="4"/>
</dbReference>
<proteinExistence type="inferred from homology"/>
<dbReference type="Gene3D" id="2.130.10.10">
    <property type="entry name" value="YVTN repeat-like/Quinoprotein amine dehydrogenase"/>
    <property type="match status" value="4"/>
</dbReference>
<evidence type="ECO:0000256" key="3">
    <source>
        <dbReference type="ARBA" id="ARBA00005043"/>
    </source>
</evidence>
<dbReference type="GO" id="GO:0005737">
    <property type="term" value="C:cytoplasm"/>
    <property type="evidence" value="ECO:0007669"/>
    <property type="project" value="UniProtKB-SubCell"/>
</dbReference>
<dbReference type="SUPFAM" id="SSF50978">
    <property type="entry name" value="WD40 repeat-like"/>
    <property type="match status" value="2"/>
</dbReference>
<dbReference type="GO" id="GO:0005634">
    <property type="term" value="C:nucleus"/>
    <property type="evidence" value="ECO:0007669"/>
    <property type="project" value="UniProtKB-SubCell"/>
</dbReference>
<comment type="similarity">
    <text evidence="4">Belongs to the WD repeat ELP2 family.</text>
</comment>
<protein>
    <recommendedName>
        <fullName evidence="5">Elongator complex protein 2</fullName>
    </recommendedName>
</protein>
<dbReference type="InterPro" id="IPR036322">
    <property type="entry name" value="WD40_repeat_dom_sf"/>
</dbReference>
<keyword evidence="14" id="KW-1185">Reference proteome</keyword>
<evidence type="ECO:0000256" key="11">
    <source>
        <dbReference type="PROSITE-ProRule" id="PRU00221"/>
    </source>
</evidence>
<evidence type="ECO:0000256" key="6">
    <source>
        <dbReference type="ARBA" id="ARBA00022490"/>
    </source>
</evidence>
<accession>A0A8J4D2B6</accession>
<evidence type="ECO:0000256" key="4">
    <source>
        <dbReference type="ARBA" id="ARBA00005881"/>
    </source>
</evidence>
<evidence type="ECO:0000256" key="1">
    <source>
        <dbReference type="ARBA" id="ARBA00004123"/>
    </source>
</evidence>
<feature type="repeat" description="WD" evidence="11">
    <location>
        <begin position="858"/>
        <end position="889"/>
    </location>
</feature>
<dbReference type="PROSITE" id="PS50294">
    <property type="entry name" value="WD_REPEATS_REGION"/>
    <property type="match status" value="1"/>
</dbReference>
<dbReference type="SUPFAM" id="SSF63829">
    <property type="entry name" value="Calcium-dependent phosphotriesterase"/>
    <property type="match status" value="1"/>
</dbReference>
<evidence type="ECO:0000256" key="8">
    <source>
        <dbReference type="ARBA" id="ARBA00022694"/>
    </source>
</evidence>
<feature type="region of interest" description="Disordered" evidence="12">
    <location>
        <begin position="605"/>
        <end position="654"/>
    </location>
</feature>